<dbReference type="InterPro" id="IPR026956">
    <property type="entry name" value="D-ser_dehydrat-like_dom"/>
</dbReference>
<dbReference type="Gene3D" id="3.20.20.10">
    <property type="entry name" value="Alanine racemase"/>
    <property type="match status" value="1"/>
</dbReference>
<evidence type="ECO:0000259" key="3">
    <source>
        <dbReference type="SMART" id="SM01119"/>
    </source>
</evidence>
<protein>
    <recommendedName>
        <fullName evidence="3">D-serine dehydratase-like domain-containing protein</fullName>
    </recommendedName>
</protein>
<dbReference type="RefSeq" id="WP_207399030.1">
    <property type="nucleotide sequence ID" value="NZ_JABRWO010000018.1"/>
</dbReference>
<name>A0A7V8V9Z1_9BACT</name>
<dbReference type="PANTHER" id="PTHR28004:SF8">
    <property type="entry name" value="D-SERINE DEAMINASE"/>
    <property type="match status" value="1"/>
</dbReference>
<comment type="similarity">
    <text evidence="1">Belongs to the DSD1 family.</text>
</comment>
<dbReference type="SMART" id="SM01119">
    <property type="entry name" value="D-ser_dehydrat"/>
    <property type="match status" value="1"/>
</dbReference>
<dbReference type="InterPro" id="IPR042208">
    <property type="entry name" value="D-ser_dehydrat-like_sf"/>
</dbReference>
<reference evidence="4 5" key="1">
    <citation type="submission" date="2020-05" db="EMBL/GenBank/DDBJ databases">
        <title>Bremerella alba sp. nov., a novel planctomycete isolated from the surface of the macroalga Fucus spiralis.</title>
        <authorList>
            <person name="Godinho O."/>
            <person name="Botelho R."/>
            <person name="Albuquerque L."/>
            <person name="Wiegand S."/>
            <person name="Da Costa M.S."/>
            <person name="Lobo-Da-Cunha A."/>
            <person name="Jogler C."/>
            <person name="Lage O.M."/>
        </authorList>
    </citation>
    <scope>NUCLEOTIDE SEQUENCE [LARGE SCALE GENOMIC DNA]</scope>
    <source>
        <strain evidence="4 5">FF15</strain>
    </source>
</reference>
<proteinExistence type="inferred from homology"/>
<dbReference type="InterPro" id="IPR051466">
    <property type="entry name" value="D-amino_acid_metab_enzyme"/>
</dbReference>
<dbReference type="GO" id="GO:0016829">
    <property type="term" value="F:lyase activity"/>
    <property type="evidence" value="ECO:0007669"/>
    <property type="project" value="UniProtKB-KW"/>
</dbReference>
<dbReference type="InterPro" id="IPR001608">
    <property type="entry name" value="Ala_racemase_N"/>
</dbReference>
<gene>
    <name evidence="4" type="ORF">HOV93_48560</name>
</gene>
<dbReference type="EMBL" id="JABRWO010000018">
    <property type="protein sequence ID" value="MBA2117655.1"/>
    <property type="molecule type" value="Genomic_DNA"/>
</dbReference>
<sequence>MNLGRIENSWIDDRYKGIPGGISPFRLSEIGEHGWNLLNEDLSLPMVVIKQPELNHNRLWMKHFLRQTGAQLYPHGKTTMAPQLFAKQLEDGSQGITLATPQQVAVARHFGFSKILLANQIIGRPAAEFIVTQLKQDDQFELMCLVDSLETVRLLADTAKSCQLQRPIELLLEVGIAGGRTGVRELAKALEVATELRQHAPQLRLRGIEGFEGLISGSTVEETESLVRQYLKQLCEIANACGKQGLLNTDHPIISAGGSAFFDLVIEARDCFPFEQQPEILLRSGCYLTHDSGIYKAFQEQMLGRSSDPSPLQQGLQPALELWAYVQSRPEPTRAILNFGKRDCSFDAGLPKLEKWFRPGEHDAPQAIDPQASVRSLNDQHALVDLPDSSPLRPGDLVALGISHPCTTFDKWKLIPLVDESYNITDAIRTYF</sequence>
<dbReference type="Gene3D" id="2.40.37.20">
    <property type="entry name" value="D-serine dehydratase-like domain"/>
    <property type="match status" value="1"/>
</dbReference>
<evidence type="ECO:0000313" key="4">
    <source>
        <dbReference type="EMBL" id="MBA2117655.1"/>
    </source>
</evidence>
<evidence type="ECO:0000256" key="1">
    <source>
        <dbReference type="ARBA" id="ARBA00005323"/>
    </source>
</evidence>
<accession>A0A7V8V9Z1</accession>
<keyword evidence="5" id="KW-1185">Reference proteome</keyword>
<dbReference type="Proteomes" id="UP000551616">
    <property type="component" value="Unassembled WGS sequence"/>
</dbReference>
<comment type="caution">
    <text evidence="4">The sequence shown here is derived from an EMBL/GenBank/DDBJ whole genome shotgun (WGS) entry which is preliminary data.</text>
</comment>
<dbReference type="InterPro" id="IPR029066">
    <property type="entry name" value="PLP-binding_barrel"/>
</dbReference>
<dbReference type="Pfam" id="PF01168">
    <property type="entry name" value="Ala_racemase_N"/>
    <property type="match status" value="1"/>
</dbReference>
<dbReference type="AlphaFoldDB" id="A0A7V8V9Z1"/>
<dbReference type="SUPFAM" id="SSF51419">
    <property type="entry name" value="PLP-binding barrel"/>
    <property type="match status" value="1"/>
</dbReference>
<dbReference type="CDD" id="cd06818">
    <property type="entry name" value="PLPDE_III_cryptic_DSD"/>
    <property type="match status" value="1"/>
</dbReference>
<dbReference type="PANTHER" id="PTHR28004">
    <property type="entry name" value="ZGC:162816-RELATED"/>
    <property type="match status" value="1"/>
</dbReference>
<keyword evidence="2" id="KW-0456">Lyase</keyword>
<dbReference type="Pfam" id="PF14031">
    <property type="entry name" value="D-ser_dehydrat"/>
    <property type="match status" value="1"/>
</dbReference>
<organism evidence="4 5">
    <name type="scientific">Bremerella alba</name>
    <dbReference type="NCBI Taxonomy" id="980252"/>
    <lineage>
        <taxon>Bacteria</taxon>
        <taxon>Pseudomonadati</taxon>
        <taxon>Planctomycetota</taxon>
        <taxon>Planctomycetia</taxon>
        <taxon>Pirellulales</taxon>
        <taxon>Pirellulaceae</taxon>
        <taxon>Bremerella</taxon>
    </lineage>
</organism>
<feature type="domain" description="D-serine dehydratase-like" evidence="3">
    <location>
        <begin position="319"/>
        <end position="419"/>
    </location>
</feature>
<evidence type="ECO:0000256" key="2">
    <source>
        <dbReference type="ARBA" id="ARBA00023239"/>
    </source>
</evidence>
<evidence type="ECO:0000313" key="5">
    <source>
        <dbReference type="Proteomes" id="UP000551616"/>
    </source>
</evidence>